<keyword evidence="3" id="KW-0804">Transcription</keyword>
<feature type="domain" description="Runt" evidence="6">
    <location>
        <begin position="1"/>
        <end position="35"/>
    </location>
</feature>
<organism evidence="7 8">
    <name type="scientific">Candidula unifasciata</name>
    <dbReference type="NCBI Taxonomy" id="100452"/>
    <lineage>
        <taxon>Eukaryota</taxon>
        <taxon>Metazoa</taxon>
        <taxon>Spiralia</taxon>
        <taxon>Lophotrochozoa</taxon>
        <taxon>Mollusca</taxon>
        <taxon>Gastropoda</taxon>
        <taxon>Heterobranchia</taxon>
        <taxon>Euthyneura</taxon>
        <taxon>Panpulmonata</taxon>
        <taxon>Eupulmonata</taxon>
        <taxon>Stylommatophora</taxon>
        <taxon>Helicina</taxon>
        <taxon>Helicoidea</taxon>
        <taxon>Geomitridae</taxon>
        <taxon>Candidula</taxon>
    </lineage>
</organism>
<evidence type="ECO:0000256" key="1">
    <source>
        <dbReference type="ARBA" id="ARBA00004123"/>
    </source>
</evidence>
<dbReference type="OrthoDB" id="10029800at2759"/>
<feature type="compositionally biased region" description="Basic and acidic residues" evidence="5">
    <location>
        <begin position="494"/>
        <end position="504"/>
    </location>
</feature>
<evidence type="ECO:0000313" key="8">
    <source>
        <dbReference type="Proteomes" id="UP000678393"/>
    </source>
</evidence>
<dbReference type="PANTHER" id="PTHR11950">
    <property type="entry name" value="RUNT RELATED"/>
    <property type="match status" value="1"/>
</dbReference>
<evidence type="ECO:0000256" key="3">
    <source>
        <dbReference type="ARBA" id="ARBA00023163"/>
    </source>
</evidence>
<dbReference type="EMBL" id="CAJHNH020000458">
    <property type="protein sequence ID" value="CAG5117807.1"/>
    <property type="molecule type" value="Genomic_DNA"/>
</dbReference>
<keyword evidence="8" id="KW-1185">Reference proteome</keyword>
<feature type="region of interest" description="Disordered" evidence="5">
    <location>
        <begin position="474"/>
        <end position="504"/>
    </location>
</feature>
<protein>
    <recommendedName>
        <fullName evidence="6">Runt domain-containing protein</fullName>
    </recommendedName>
</protein>
<dbReference type="InterPro" id="IPR000040">
    <property type="entry name" value="AML1_Runt"/>
</dbReference>
<evidence type="ECO:0000256" key="4">
    <source>
        <dbReference type="ARBA" id="ARBA00023242"/>
    </source>
</evidence>
<dbReference type="InterPro" id="IPR013524">
    <property type="entry name" value="Runt_dom"/>
</dbReference>
<dbReference type="InterPro" id="IPR012346">
    <property type="entry name" value="p53/RUNT-type_TF_DNA-bd_sf"/>
</dbReference>
<dbReference type="GO" id="GO:0000981">
    <property type="term" value="F:DNA-binding transcription factor activity, RNA polymerase II-specific"/>
    <property type="evidence" value="ECO:0007669"/>
    <property type="project" value="TreeGrafter"/>
</dbReference>
<feature type="non-terminal residue" evidence="7">
    <location>
        <position position="1"/>
    </location>
</feature>
<dbReference type="GO" id="GO:0005634">
    <property type="term" value="C:nucleus"/>
    <property type="evidence" value="ECO:0007669"/>
    <property type="project" value="UniProtKB-SubCell"/>
</dbReference>
<comment type="caution">
    <text evidence="7">The sequence shown here is derived from an EMBL/GenBank/DDBJ whole genome shotgun (WGS) entry which is preliminary data.</text>
</comment>
<dbReference type="PROSITE" id="PS51062">
    <property type="entry name" value="RUNT"/>
    <property type="match status" value="1"/>
</dbReference>
<feature type="region of interest" description="Disordered" evidence="5">
    <location>
        <begin position="737"/>
        <end position="770"/>
    </location>
</feature>
<dbReference type="Pfam" id="PF00853">
    <property type="entry name" value="Runt"/>
    <property type="match status" value="1"/>
</dbReference>
<feature type="region of interest" description="Disordered" evidence="5">
    <location>
        <begin position="271"/>
        <end position="291"/>
    </location>
</feature>
<dbReference type="PANTHER" id="PTHR11950:SF31">
    <property type="entry name" value="SEGMENTATION PROTEIN RUNT"/>
    <property type="match status" value="1"/>
</dbReference>
<reference evidence="7" key="1">
    <citation type="submission" date="2021-04" db="EMBL/GenBank/DDBJ databases">
        <authorList>
            <consortium name="Molecular Ecology Group"/>
        </authorList>
    </citation>
    <scope>NUCLEOTIDE SEQUENCE</scope>
</reference>
<dbReference type="Proteomes" id="UP000678393">
    <property type="component" value="Unassembled WGS sequence"/>
</dbReference>
<accession>A0A8S3YL38</accession>
<comment type="subcellular location">
    <subcellularLocation>
        <location evidence="1">Nucleus</location>
    </subcellularLocation>
</comment>
<dbReference type="Gene3D" id="2.60.40.720">
    <property type="match status" value="1"/>
</dbReference>
<evidence type="ECO:0000259" key="6">
    <source>
        <dbReference type="PROSITE" id="PS51062"/>
    </source>
</evidence>
<dbReference type="GO" id="GO:0005524">
    <property type="term" value="F:ATP binding"/>
    <property type="evidence" value="ECO:0007669"/>
    <property type="project" value="InterPro"/>
</dbReference>
<evidence type="ECO:0000256" key="2">
    <source>
        <dbReference type="ARBA" id="ARBA00023015"/>
    </source>
</evidence>
<sequence length="770" mass="86906">KSFTLTIAVFTNPPQIALCQKAIKVTVDGPREPRCKTKLGADDHGILEHHRPSPLDVSLEYAPLPDPLRERQLSHLGELDRLRQHTVSSTSGEYRRQLSELNQHFVESGQQHLQQDNSRQLVSKTTVDRMGSLMLVGNRRQSPPLGKYHLLFYLWRLPVANSSPNSWLIFHFSTLVLFHDLNVSYTSVLRVIFALTVGASRNLHERDRRTAIPLTLSCNQQRLLLRQAGVHYDHHPLDSPQNKRHASSVLLDHSRSSILMSGLDRQALATSGTEPQNIIHDSARPVTPDPRNIPLYNSRFFNEELHASQNGRLSFPFSSRLEPSGHYADTQKPPSVPAVHMSLDTLKSRLPLLPHYSFSADAALRVPSLQETILAGSNGLGMPSYSVLQPTSTDCLTILDESHYIARPYLADSRLLRGNERDNSVEVCPYPLPLQVPEVTSRETDRYIRNSSENQGSDRHSALLRLHLPCHHRERETSSEDIAINLSKSAGTEANRKEKERDAKSFQQVNIDIRQNTAQLSARENITLHPEEMEERMFLHPRSPSPDHISCPALPSATYLKSVATPGAVPIPAASLNLSPTNPPSSFLYPTMFAHNSSNVLIPARDKAYEILSEANSYEDKCYTICNPSRASADDKYFKRRLSVSRSLEEKSYLALKPVRQASDEVCDRQRFGDRLHSQYQHLKNAETTNSRRLEKHLPISLPSWHVFDRKIVDLDMADMSLRSDVIHYPIAASVSSASSHGCRSDSSRSPLSRRSSEEHYENISVWRPY</sequence>
<evidence type="ECO:0000256" key="5">
    <source>
        <dbReference type="SAM" id="MobiDB-lite"/>
    </source>
</evidence>
<dbReference type="AlphaFoldDB" id="A0A8S3YL38"/>
<evidence type="ECO:0000313" key="7">
    <source>
        <dbReference type="EMBL" id="CAG5117807.1"/>
    </source>
</evidence>
<gene>
    <name evidence="7" type="ORF">CUNI_LOCUS3365</name>
</gene>
<name>A0A8S3YL38_9EUPU</name>
<dbReference type="GO" id="GO:0000978">
    <property type="term" value="F:RNA polymerase II cis-regulatory region sequence-specific DNA binding"/>
    <property type="evidence" value="ECO:0007669"/>
    <property type="project" value="TreeGrafter"/>
</dbReference>
<dbReference type="SUPFAM" id="SSF49417">
    <property type="entry name" value="p53-like transcription factors"/>
    <property type="match status" value="1"/>
</dbReference>
<dbReference type="InterPro" id="IPR008967">
    <property type="entry name" value="p53-like_TF_DNA-bd_sf"/>
</dbReference>
<proteinExistence type="predicted"/>
<keyword evidence="2" id="KW-0805">Transcription regulation</keyword>
<keyword evidence="4" id="KW-0539">Nucleus</keyword>